<dbReference type="InterPro" id="IPR011701">
    <property type="entry name" value="MFS"/>
</dbReference>
<dbReference type="OrthoDB" id="9814237at2"/>
<accession>A0A2P8DML7</accession>
<feature type="transmembrane region" description="Helical" evidence="6">
    <location>
        <begin position="316"/>
        <end position="339"/>
    </location>
</feature>
<feature type="domain" description="Major facilitator superfamily (MFS) profile" evidence="7">
    <location>
        <begin position="29"/>
        <end position="403"/>
    </location>
</feature>
<dbReference type="PANTHER" id="PTHR43124">
    <property type="entry name" value="PURINE EFFLUX PUMP PBUE"/>
    <property type="match status" value="1"/>
</dbReference>
<dbReference type="CDD" id="cd17324">
    <property type="entry name" value="MFS_NepI_like"/>
    <property type="match status" value="1"/>
</dbReference>
<dbReference type="PANTHER" id="PTHR43124:SF3">
    <property type="entry name" value="CHLORAMPHENICOL EFFLUX PUMP RV0191"/>
    <property type="match status" value="1"/>
</dbReference>
<feature type="transmembrane region" description="Helical" evidence="6">
    <location>
        <begin position="226"/>
        <end position="247"/>
    </location>
</feature>
<dbReference type="GO" id="GO:0005886">
    <property type="term" value="C:plasma membrane"/>
    <property type="evidence" value="ECO:0007669"/>
    <property type="project" value="UniProtKB-SubCell"/>
</dbReference>
<gene>
    <name evidence="8" type="ORF">CLV63_105137</name>
</gene>
<evidence type="ECO:0000313" key="8">
    <source>
        <dbReference type="EMBL" id="PSK98463.1"/>
    </source>
</evidence>
<organism evidence="8 9">
    <name type="scientific">Murinocardiopsis flavida</name>
    <dbReference type="NCBI Taxonomy" id="645275"/>
    <lineage>
        <taxon>Bacteria</taxon>
        <taxon>Bacillati</taxon>
        <taxon>Actinomycetota</taxon>
        <taxon>Actinomycetes</taxon>
        <taxon>Streptosporangiales</taxon>
        <taxon>Nocardiopsidaceae</taxon>
        <taxon>Murinocardiopsis</taxon>
    </lineage>
</organism>
<proteinExistence type="predicted"/>
<protein>
    <submittedName>
        <fullName evidence="8">Putative MFS family arabinose efflux permease</fullName>
    </submittedName>
</protein>
<evidence type="ECO:0000256" key="2">
    <source>
        <dbReference type="ARBA" id="ARBA00022475"/>
    </source>
</evidence>
<dbReference type="GO" id="GO:0022857">
    <property type="term" value="F:transmembrane transporter activity"/>
    <property type="evidence" value="ECO:0007669"/>
    <property type="project" value="InterPro"/>
</dbReference>
<feature type="transmembrane region" description="Helical" evidence="6">
    <location>
        <begin position="381"/>
        <end position="398"/>
    </location>
</feature>
<reference evidence="8 9" key="1">
    <citation type="submission" date="2018-03" db="EMBL/GenBank/DDBJ databases">
        <title>Genomic Encyclopedia of Archaeal and Bacterial Type Strains, Phase II (KMG-II): from individual species to whole genera.</title>
        <authorList>
            <person name="Goeker M."/>
        </authorList>
    </citation>
    <scope>NUCLEOTIDE SEQUENCE [LARGE SCALE GENOMIC DNA]</scope>
    <source>
        <strain evidence="8 9">DSM 45312</strain>
    </source>
</reference>
<name>A0A2P8DML7_9ACTN</name>
<sequence length="404" mass="39869">MSTTNESAVIDPAAGAHASARSPLMNRLAVLAVAAGTFTVVTTEMLPVGLLTAISAELGVSAGTAGLTMTAPGIVAAAAAPALTVATGRLDRRLVLMALVALLAAANLGAAFAPNFPVLLLARVLTGVAIGGVWAIAAGLAVRLVPERSVGTATSMVFSGIAVASVVGVPVGTLIGDLADWRTAFTVMAVLSAGVLVALAVLLPALPGTRAIRWGQVPGLFRDARLRTGLAVTLLLVTGHFAAYTYIRPVLEQVPGVGAGAIGTLLLVYGVAGVAGNFAAGAAASRRLGPTVLAIAALVAASVLLVPVAGGTLGAVVALLAVWGAAYGGVSVSMQTWLLTSSPQAPEAGSALFVATFNIAISLGALSGGRAVDAFAPSGTMWFGGALAVLAAAAVLIGRSPRRR</sequence>
<feature type="transmembrane region" description="Helical" evidence="6">
    <location>
        <begin position="181"/>
        <end position="206"/>
    </location>
</feature>
<feature type="transmembrane region" description="Helical" evidence="6">
    <location>
        <begin position="292"/>
        <end position="310"/>
    </location>
</feature>
<feature type="transmembrane region" description="Helical" evidence="6">
    <location>
        <begin position="28"/>
        <end position="54"/>
    </location>
</feature>
<evidence type="ECO:0000256" key="3">
    <source>
        <dbReference type="ARBA" id="ARBA00022692"/>
    </source>
</evidence>
<feature type="transmembrane region" description="Helical" evidence="6">
    <location>
        <begin position="120"/>
        <end position="145"/>
    </location>
</feature>
<evidence type="ECO:0000256" key="4">
    <source>
        <dbReference type="ARBA" id="ARBA00022989"/>
    </source>
</evidence>
<comment type="subcellular location">
    <subcellularLocation>
        <location evidence="1">Cell membrane</location>
        <topology evidence="1">Multi-pass membrane protein</topology>
    </subcellularLocation>
</comment>
<evidence type="ECO:0000313" key="9">
    <source>
        <dbReference type="Proteomes" id="UP000240542"/>
    </source>
</evidence>
<feature type="transmembrane region" description="Helical" evidence="6">
    <location>
        <begin position="259"/>
        <end position="280"/>
    </location>
</feature>
<feature type="transmembrane region" description="Helical" evidence="6">
    <location>
        <begin position="157"/>
        <end position="175"/>
    </location>
</feature>
<dbReference type="AlphaFoldDB" id="A0A2P8DML7"/>
<dbReference type="RefSeq" id="WP_106582546.1">
    <property type="nucleotide sequence ID" value="NZ_PYGA01000005.1"/>
</dbReference>
<dbReference type="EMBL" id="PYGA01000005">
    <property type="protein sequence ID" value="PSK98463.1"/>
    <property type="molecule type" value="Genomic_DNA"/>
</dbReference>
<keyword evidence="4 6" id="KW-1133">Transmembrane helix</keyword>
<dbReference type="InterPro" id="IPR020846">
    <property type="entry name" value="MFS_dom"/>
</dbReference>
<dbReference type="Gene3D" id="1.20.1250.20">
    <property type="entry name" value="MFS general substrate transporter like domains"/>
    <property type="match status" value="1"/>
</dbReference>
<evidence type="ECO:0000256" key="6">
    <source>
        <dbReference type="SAM" id="Phobius"/>
    </source>
</evidence>
<evidence type="ECO:0000256" key="5">
    <source>
        <dbReference type="ARBA" id="ARBA00023136"/>
    </source>
</evidence>
<evidence type="ECO:0000256" key="1">
    <source>
        <dbReference type="ARBA" id="ARBA00004651"/>
    </source>
</evidence>
<feature type="transmembrane region" description="Helical" evidence="6">
    <location>
        <begin position="60"/>
        <end position="82"/>
    </location>
</feature>
<keyword evidence="2" id="KW-1003">Cell membrane</keyword>
<dbReference type="SUPFAM" id="SSF103473">
    <property type="entry name" value="MFS general substrate transporter"/>
    <property type="match status" value="1"/>
</dbReference>
<comment type="caution">
    <text evidence="8">The sequence shown here is derived from an EMBL/GenBank/DDBJ whole genome shotgun (WGS) entry which is preliminary data.</text>
</comment>
<feature type="transmembrane region" description="Helical" evidence="6">
    <location>
        <begin position="94"/>
        <end position="114"/>
    </location>
</feature>
<keyword evidence="5 6" id="KW-0472">Membrane</keyword>
<evidence type="ECO:0000259" key="7">
    <source>
        <dbReference type="PROSITE" id="PS50850"/>
    </source>
</evidence>
<keyword evidence="9" id="KW-1185">Reference proteome</keyword>
<dbReference type="PROSITE" id="PS50850">
    <property type="entry name" value="MFS"/>
    <property type="match status" value="1"/>
</dbReference>
<keyword evidence="3 6" id="KW-0812">Transmembrane</keyword>
<dbReference type="Proteomes" id="UP000240542">
    <property type="component" value="Unassembled WGS sequence"/>
</dbReference>
<dbReference type="InterPro" id="IPR036259">
    <property type="entry name" value="MFS_trans_sf"/>
</dbReference>
<feature type="transmembrane region" description="Helical" evidence="6">
    <location>
        <begin position="351"/>
        <end position="369"/>
    </location>
</feature>
<dbReference type="Pfam" id="PF07690">
    <property type="entry name" value="MFS_1"/>
    <property type="match status" value="1"/>
</dbReference>
<dbReference type="InterPro" id="IPR050189">
    <property type="entry name" value="MFS_Efflux_Transporters"/>
</dbReference>